<protein>
    <submittedName>
        <fullName evidence="1">Uncharacterized protein</fullName>
    </submittedName>
</protein>
<name>A0A0C3IUF0_PISTI</name>
<accession>A0A0C3IUF0</accession>
<dbReference type="EMBL" id="KN831996">
    <property type="protein sequence ID" value="KIO00488.1"/>
    <property type="molecule type" value="Genomic_DNA"/>
</dbReference>
<reference evidence="2" key="2">
    <citation type="submission" date="2015-01" db="EMBL/GenBank/DDBJ databases">
        <title>Evolutionary Origins and Diversification of the Mycorrhizal Mutualists.</title>
        <authorList>
            <consortium name="DOE Joint Genome Institute"/>
            <consortium name="Mycorrhizal Genomics Consortium"/>
            <person name="Kohler A."/>
            <person name="Kuo A."/>
            <person name="Nagy L.G."/>
            <person name="Floudas D."/>
            <person name="Copeland A."/>
            <person name="Barry K.W."/>
            <person name="Cichocki N."/>
            <person name="Veneault-Fourrey C."/>
            <person name="LaButti K."/>
            <person name="Lindquist E.A."/>
            <person name="Lipzen A."/>
            <person name="Lundell T."/>
            <person name="Morin E."/>
            <person name="Murat C."/>
            <person name="Riley R."/>
            <person name="Ohm R."/>
            <person name="Sun H."/>
            <person name="Tunlid A."/>
            <person name="Henrissat B."/>
            <person name="Grigoriev I.V."/>
            <person name="Hibbett D.S."/>
            <person name="Martin F."/>
        </authorList>
    </citation>
    <scope>NUCLEOTIDE SEQUENCE [LARGE SCALE GENOMIC DNA]</scope>
    <source>
        <strain evidence="2">Marx 270</strain>
    </source>
</reference>
<sequence length="143" mass="16649">MHRSFIRNPISSAGERIKLSDSLYYHRRGYLHPNCLTAPSDRLHPNCTGRTIYPEQLKSCHHRSYRASHLSHFSSNTRAPFPTRLAHRRQTLILSKRYCPIAIRSPFVLQYSIPLLCIVYAIGQHGDWKAHLQHCPIRRHSLS</sequence>
<dbReference type="Proteomes" id="UP000054217">
    <property type="component" value="Unassembled WGS sequence"/>
</dbReference>
<keyword evidence="2" id="KW-1185">Reference proteome</keyword>
<organism evidence="1 2">
    <name type="scientific">Pisolithus tinctorius Marx 270</name>
    <dbReference type="NCBI Taxonomy" id="870435"/>
    <lineage>
        <taxon>Eukaryota</taxon>
        <taxon>Fungi</taxon>
        <taxon>Dikarya</taxon>
        <taxon>Basidiomycota</taxon>
        <taxon>Agaricomycotina</taxon>
        <taxon>Agaricomycetes</taxon>
        <taxon>Agaricomycetidae</taxon>
        <taxon>Boletales</taxon>
        <taxon>Sclerodermatineae</taxon>
        <taxon>Pisolithaceae</taxon>
        <taxon>Pisolithus</taxon>
    </lineage>
</organism>
<reference evidence="1 2" key="1">
    <citation type="submission" date="2014-04" db="EMBL/GenBank/DDBJ databases">
        <authorList>
            <consortium name="DOE Joint Genome Institute"/>
            <person name="Kuo A."/>
            <person name="Kohler A."/>
            <person name="Costa M.D."/>
            <person name="Nagy L.G."/>
            <person name="Floudas D."/>
            <person name="Copeland A."/>
            <person name="Barry K.W."/>
            <person name="Cichocki N."/>
            <person name="Veneault-Fourrey C."/>
            <person name="LaButti K."/>
            <person name="Lindquist E.A."/>
            <person name="Lipzen A."/>
            <person name="Lundell T."/>
            <person name="Morin E."/>
            <person name="Murat C."/>
            <person name="Sun H."/>
            <person name="Tunlid A."/>
            <person name="Henrissat B."/>
            <person name="Grigoriev I.V."/>
            <person name="Hibbett D.S."/>
            <person name="Martin F."/>
            <person name="Nordberg H.P."/>
            <person name="Cantor M.N."/>
            <person name="Hua S.X."/>
        </authorList>
    </citation>
    <scope>NUCLEOTIDE SEQUENCE [LARGE SCALE GENOMIC DNA]</scope>
    <source>
        <strain evidence="1 2">Marx 270</strain>
    </source>
</reference>
<evidence type="ECO:0000313" key="2">
    <source>
        <dbReference type="Proteomes" id="UP000054217"/>
    </source>
</evidence>
<proteinExistence type="predicted"/>
<dbReference type="AlphaFoldDB" id="A0A0C3IUF0"/>
<dbReference type="HOGENOM" id="CLU_1807004_0_0_1"/>
<evidence type="ECO:0000313" key="1">
    <source>
        <dbReference type="EMBL" id="KIO00488.1"/>
    </source>
</evidence>
<dbReference type="InParanoid" id="A0A0C3IUF0"/>
<gene>
    <name evidence="1" type="ORF">M404DRAFT_764893</name>
</gene>